<organism evidence="2 3">
    <name type="scientific">Chromobacterium fluminis</name>
    <dbReference type="NCBI Taxonomy" id="3044269"/>
    <lineage>
        <taxon>Bacteria</taxon>
        <taxon>Pseudomonadati</taxon>
        <taxon>Pseudomonadota</taxon>
        <taxon>Betaproteobacteria</taxon>
        <taxon>Neisseriales</taxon>
        <taxon>Chromobacteriaceae</taxon>
        <taxon>Chromobacterium</taxon>
    </lineage>
</organism>
<name>A0ABX0L7L1_9NEIS</name>
<feature type="compositionally biased region" description="Polar residues" evidence="1">
    <location>
        <begin position="13"/>
        <end position="27"/>
    </location>
</feature>
<feature type="region of interest" description="Disordered" evidence="1">
    <location>
        <begin position="13"/>
        <end position="35"/>
    </location>
</feature>
<protein>
    <submittedName>
        <fullName evidence="2">Uncharacterized protein</fullName>
    </submittedName>
</protein>
<gene>
    <name evidence="2" type="ORF">HA052_21175</name>
</gene>
<keyword evidence="3" id="KW-1185">Reference proteome</keyword>
<feature type="region of interest" description="Disordered" evidence="1">
    <location>
        <begin position="225"/>
        <end position="248"/>
    </location>
</feature>
<dbReference type="Proteomes" id="UP001515641">
    <property type="component" value="Unassembled WGS sequence"/>
</dbReference>
<reference evidence="2 3" key="1">
    <citation type="submission" date="2020-03" db="EMBL/GenBank/DDBJ databases">
        <title>Draft genome sequence of environmentally isolated cultures.</title>
        <authorList>
            <person name="Wilson H.S."/>
            <person name="De Leon M.E."/>
        </authorList>
    </citation>
    <scope>NUCLEOTIDE SEQUENCE [LARGE SCALE GENOMIC DNA]</scope>
    <source>
        <strain evidence="2 3">HSC-31F16</strain>
    </source>
</reference>
<dbReference type="RefSeq" id="WP_166453464.1">
    <property type="nucleotide sequence ID" value="NZ_JAAOMA010000040.1"/>
</dbReference>
<accession>A0ABX0L7L1</accession>
<comment type="caution">
    <text evidence="2">The sequence shown here is derived from an EMBL/GenBank/DDBJ whole genome shotgun (WGS) entry which is preliminary data.</text>
</comment>
<dbReference type="EMBL" id="JAAOMA010000040">
    <property type="protein sequence ID" value="NHR07705.1"/>
    <property type="molecule type" value="Genomic_DNA"/>
</dbReference>
<evidence type="ECO:0000313" key="2">
    <source>
        <dbReference type="EMBL" id="NHR07705.1"/>
    </source>
</evidence>
<proteinExistence type="predicted"/>
<sequence length="248" mass="27476">MISLSINTSALTGRSLSSTTETHTPSFNPEKLNSDPTFKEGLIQKLCQGNIAEGHTEYDSTLDGHELYQYKGLVYRSELSFRPEILSNGFESKNDLSNPQHYRESTGIGINNPQTGQTMGVGATGQSGVSTAKDFDHCKNYGNIHYVIDTKLLPSHHKAFDMESNTVNNRLNYDGSNEVNITHIPNYAIIGVFGEENPSNIKSLPAYYGEIMMDEEAAGELKQSMIDNYQKDHPQSSSKPFNAELIDD</sequence>
<evidence type="ECO:0000313" key="3">
    <source>
        <dbReference type="Proteomes" id="UP001515641"/>
    </source>
</evidence>
<evidence type="ECO:0000256" key="1">
    <source>
        <dbReference type="SAM" id="MobiDB-lite"/>
    </source>
</evidence>